<evidence type="ECO:0000313" key="12">
    <source>
        <dbReference type="EMBL" id="POS87936.1"/>
    </source>
</evidence>
<dbReference type="PANTHER" id="PTHR45624:SF9">
    <property type="entry name" value="CARRIER PROTEIN, PUTATIVE (AFU_ORTHOLOGUE AFUA_4G06390)-RELATED"/>
    <property type="match status" value="1"/>
</dbReference>
<evidence type="ECO:0000256" key="8">
    <source>
        <dbReference type="ARBA" id="ARBA00023128"/>
    </source>
</evidence>
<dbReference type="PANTHER" id="PTHR45624">
    <property type="entry name" value="MITOCHONDRIAL BASIC AMINO ACIDS TRANSPORTER-RELATED"/>
    <property type="match status" value="1"/>
</dbReference>
<keyword evidence="8" id="KW-0496">Mitochondrion</keyword>
<evidence type="ECO:0000313" key="13">
    <source>
        <dbReference type="Proteomes" id="UP000237438"/>
    </source>
</evidence>
<dbReference type="Pfam" id="PF00153">
    <property type="entry name" value="Mito_carr"/>
    <property type="match status" value="3"/>
</dbReference>
<evidence type="ECO:0000256" key="7">
    <source>
        <dbReference type="ARBA" id="ARBA00022989"/>
    </source>
</evidence>
<keyword evidence="4 10" id="KW-0812">Transmembrane</keyword>
<gene>
    <name evidence="12" type="ORF">EPUL_000201</name>
</gene>
<sequence length="354" mass="38965">MPLEPDSPGGVNVGKNAEKYNAQLWNSTQKGRFISKYRTEFAACIGSVVSTFITFPLDSVKTRMQTCQYAGYSDCVRHTYKTEGYRGFTRGVVAPLLSVTLVRTVSFSIYQRSKYNYATWIKQNFGIDPLLHLNTPGNYPNLSTISCFGAAGATAGSLITLASCPFELTKLSAQVSNLDVNRKLGAYKSSDARKIAATYQNKGTFKTAKNIIKNRGILGLYTGFHLHLLRDTVGTATYFMTYESAKQVLTTVSLDKSSGNPFAIVIAGGVCGIASWALIYPIDSAKSIYQTNSLTTTKGQPVPRPPRIQFRNKRMYRGLGVSMGRSCLVNSIFFSAFEFVKKNVVEKESLSTYV</sequence>
<keyword evidence="3 11" id="KW-0813">Transport</keyword>
<name>A0A2S4Q0Y6_9PEZI</name>
<keyword evidence="13" id="KW-1185">Reference proteome</keyword>
<evidence type="ECO:0000256" key="2">
    <source>
        <dbReference type="ARBA" id="ARBA00006375"/>
    </source>
</evidence>
<evidence type="ECO:0000256" key="10">
    <source>
        <dbReference type="PROSITE-ProRule" id="PRU00282"/>
    </source>
</evidence>
<feature type="repeat" description="Solcar" evidence="10">
    <location>
        <begin position="143"/>
        <end position="248"/>
    </location>
</feature>
<reference evidence="12 13" key="1">
    <citation type="submission" date="2017-10" db="EMBL/GenBank/DDBJ databases">
        <title>Development of genomic resources for the powdery mildew, Erysiphe pulchra.</title>
        <authorList>
            <person name="Wadl P.A."/>
            <person name="Mack B.M."/>
            <person name="Moore G."/>
            <person name="Beltz S.B."/>
        </authorList>
    </citation>
    <scope>NUCLEOTIDE SEQUENCE [LARGE SCALE GENOMIC DNA]</scope>
    <source>
        <strain evidence="12">Cflorida</strain>
    </source>
</reference>
<dbReference type="SUPFAM" id="SSF103506">
    <property type="entry name" value="Mitochondrial carrier"/>
    <property type="match status" value="1"/>
</dbReference>
<evidence type="ECO:0000256" key="4">
    <source>
        <dbReference type="ARBA" id="ARBA00022692"/>
    </source>
</evidence>
<dbReference type="InterPro" id="IPR023395">
    <property type="entry name" value="MCP_dom_sf"/>
</dbReference>
<organism evidence="12 13">
    <name type="scientific">Erysiphe pulchra</name>
    <dbReference type="NCBI Taxonomy" id="225359"/>
    <lineage>
        <taxon>Eukaryota</taxon>
        <taxon>Fungi</taxon>
        <taxon>Dikarya</taxon>
        <taxon>Ascomycota</taxon>
        <taxon>Pezizomycotina</taxon>
        <taxon>Leotiomycetes</taxon>
        <taxon>Erysiphales</taxon>
        <taxon>Erysiphaceae</taxon>
        <taxon>Erysiphe</taxon>
    </lineage>
</organism>
<evidence type="ECO:0000256" key="1">
    <source>
        <dbReference type="ARBA" id="ARBA00004225"/>
    </source>
</evidence>
<dbReference type="Proteomes" id="UP000237438">
    <property type="component" value="Unassembled WGS sequence"/>
</dbReference>
<evidence type="ECO:0000256" key="11">
    <source>
        <dbReference type="RuleBase" id="RU000488"/>
    </source>
</evidence>
<dbReference type="AlphaFoldDB" id="A0A2S4Q0Y6"/>
<protein>
    <recommendedName>
        <fullName evidence="14">Mitochondrial carrier</fullName>
    </recommendedName>
</protein>
<dbReference type="GO" id="GO:0031966">
    <property type="term" value="C:mitochondrial membrane"/>
    <property type="evidence" value="ECO:0007669"/>
    <property type="project" value="UniProtKB-SubCell"/>
</dbReference>
<dbReference type="STRING" id="225359.A0A2S4Q0Y6"/>
<comment type="similarity">
    <text evidence="2 11">Belongs to the mitochondrial carrier (TC 2.A.29) family.</text>
</comment>
<keyword evidence="5" id="KW-0677">Repeat</keyword>
<proteinExistence type="inferred from homology"/>
<evidence type="ECO:0008006" key="14">
    <source>
        <dbReference type="Google" id="ProtNLM"/>
    </source>
</evidence>
<evidence type="ECO:0000256" key="6">
    <source>
        <dbReference type="ARBA" id="ARBA00022792"/>
    </source>
</evidence>
<dbReference type="GO" id="GO:0022857">
    <property type="term" value="F:transmembrane transporter activity"/>
    <property type="evidence" value="ECO:0007669"/>
    <property type="project" value="TreeGrafter"/>
</dbReference>
<evidence type="ECO:0000256" key="5">
    <source>
        <dbReference type="ARBA" id="ARBA00022737"/>
    </source>
</evidence>
<accession>A0A2S4Q0Y6</accession>
<dbReference type="EMBL" id="PEDP01000053">
    <property type="protein sequence ID" value="POS87936.1"/>
    <property type="molecule type" value="Genomic_DNA"/>
</dbReference>
<dbReference type="Gene3D" id="1.50.40.10">
    <property type="entry name" value="Mitochondrial carrier domain"/>
    <property type="match status" value="1"/>
</dbReference>
<dbReference type="InterPro" id="IPR050567">
    <property type="entry name" value="Mitochondrial_Carrier"/>
</dbReference>
<evidence type="ECO:0000256" key="3">
    <source>
        <dbReference type="ARBA" id="ARBA00022448"/>
    </source>
</evidence>
<feature type="repeat" description="Solcar" evidence="10">
    <location>
        <begin position="34"/>
        <end position="116"/>
    </location>
</feature>
<comment type="subcellular location">
    <subcellularLocation>
        <location evidence="1">Mitochondrion membrane</location>
        <topology evidence="1">Multi-pass membrane protein</topology>
    </subcellularLocation>
</comment>
<dbReference type="OrthoDB" id="2382881at2759"/>
<dbReference type="PROSITE" id="PS50920">
    <property type="entry name" value="SOLCAR"/>
    <property type="match status" value="2"/>
</dbReference>
<evidence type="ECO:0000256" key="9">
    <source>
        <dbReference type="ARBA" id="ARBA00023136"/>
    </source>
</evidence>
<keyword evidence="6" id="KW-0999">Mitochondrion inner membrane</keyword>
<dbReference type="InterPro" id="IPR018108">
    <property type="entry name" value="MCP_transmembrane"/>
</dbReference>
<keyword evidence="7" id="KW-1133">Transmembrane helix</keyword>
<keyword evidence="9 10" id="KW-0472">Membrane</keyword>
<comment type="caution">
    <text evidence="12">The sequence shown here is derived from an EMBL/GenBank/DDBJ whole genome shotgun (WGS) entry which is preliminary data.</text>
</comment>